<evidence type="ECO:0008006" key="3">
    <source>
        <dbReference type="Google" id="ProtNLM"/>
    </source>
</evidence>
<accession>A0ABZ1NY08</accession>
<keyword evidence="2" id="KW-1185">Reference proteome</keyword>
<evidence type="ECO:0000313" key="1">
    <source>
        <dbReference type="EMBL" id="WUG96668.1"/>
    </source>
</evidence>
<dbReference type="EMBL" id="CP107906">
    <property type="protein sequence ID" value="WUG96668.1"/>
    <property type="molecule type" value="Genomic_DNA"/>
</dbReference>
<organism evidence="1 2">
    <name type="scientific">Streptomyces violaceus</name>
    <name type="common">Streptomyces venezuelae</name>
    <dbReference type="NCBI Taxonomy" id="1936"/>
    <lineage>
        <taxon>Bacteria</taxon>
        <taxon>Bacillati</taxon>
        <taxon>Actinomycetota</taxon>
        <taxon>Actinomycetes</taxon>
        <taxon>Kitasatosporales</taxon>
        <taxon>Streptomycetaceae</taxon>
        <taxon>Streptomyces</taxon>
    </lineage>
</organism>
<proteinExistence type="predicted"/>
<dbReference type="RefSeq" id="WP_328342935.1">
    <property type="nucleotide sequence ID" value="NZ_CP107906.1"/>
</dbReference>
<sequence length="131" mass="13691">MNLTEHYVLDTATLLTMGGNKQVSGLIHAAAASDDVRLWVPVLCLLEAERERGGGIVAHAGVLLDVLRIVDDDYAMAVTVAELCRDGLGFGVAAAVHTARPNPMLPDGGLVTTVAPELYAGLGVGVMDLNR</sequence>
<reference evidence="1 2" key="1">
    <citation type="submission" date="2022-10" db="EMBL/GenBank/DDBJ databases">
        <title>The complete genomes of actinobacterial strains from the NBC collection.</title>
        <authorList>
            <person name="Joergensen T.S."/>
            <person name="Alvarez Arevalo M."/>
            <person name="Sterndorff E.B."/>
            <person name="Faurdal D."/>
            <person name="Vuksanovic O."/>
            <person name="Mourched A.-S."/>
            <person name="Charusanti P."/>
            <person name="Shaw S."/>
            <person name="Blin K."/>
            <person name="Weber T."/>
        </authorList>
    </citation>
    <scope>NUCLEOTIDE SEQUENCE [LARGE SCALE GENOMIC DNA]</scope>
    <source>
        <strain evidence="1 2">NBC_00456</strain>
    </source>
</reference>
<protein>
    <recommendedName>
        <fullName evidence="3">PIN domain-containing protein</fullName>
    </recommendedName>
</protein>
<name>A0ABZ1NY08_STRVL</name>
<dbReference type="Proteomes" id="UP001341259">
    <property type="component" value="Chromosome"/>
</dbReference>
<gene>
    <name evidence="1" type="ORF">OHB29_28740</name>
</gene>
<evidence type="ECO:0000313" key="2">
    <source>
        <dbReference type="Proteomes" id="UP001341259"/>
    </source>
</evidence>